<feature type="transmembrane region" description="Helical" evidence="7">
    <location>
        <begin position="244"/>
        <end position="265"/>
    </location>
</feature>
<dbReference type="Proteomes" id="UP001198565">
    <property type="component" value="Unassembled WGS sequence"/>
</dbReference>
<feature type="transmembrane region" description="Helical" evidence="7">
    <location>
        <begin position="348"/>
        <end position="369"/>
    </location>
</feature>
<accession>A0ABS7QNU1</accession>
<evidence type="ECO:0000313" key="8">
    <source>
        <dbReference type="EMBL" id="MBY8884446.1"/>
    </source>
</evidence>
<name>A0ABS7QNU1_9ACTN</name>
<keyword evidence="4 7" id="KW-0812">Transmembrane</keyword>
<dbReference type="PANTHER" id="PTHR23517:SF2">
    <property type="entry name" value="MULTIDRUG RESISTANCE PROTEIN MDTH"/>
    <property type="match status" value="1"/>
</dbReference>
<feature type="transmembrane region" description="Helical" evidence="7">
    <location>
        <begin position="103"/>
        <end position="126"/>
    </location>
</feature>
<keyword evidence="9" id="KW-1185">Reference proteome</keyword>
<dbReference type="RefSeq" id="WP_222974851.1">
    <property type="nucleotide sequence ID" value="NZ_JAINVZ010000003.1"/>
</dbReference>
<feature type="transmembrane region" description="Helical" evidence="7">
    <location>
        <begin position="381"/>
        <end position="401"/>
    </location>
</feature>
<keyword evidence="5 7" id="KW-1133">Transmembrane helix</keyword>
<protein>
    <submittedName>
        <fullName evidence="8">MFS transporter</fullName>
    </submittedName>
</protein>
<evidence type="ECO:0000256" key="4">
    <source>
        <dbReference type="ARBA" id="ARBA00022692"/>
    </source>
</evidence>
<dbReference type="SUPFAM" id="SSF103473">
    <property type="entry name" value="MFS general substrate transporter"/>
    <property type="match status" value="1"/>
</dbReference>
<dbReference type="Gene3D" id="1.20.1250.20">
    <property type="entry name" value="MFS general substrate transporter like domains"/>
    <property type="match status" value="1"/>
</dbReference>
<comment type="subcellular location">
    <subcellularLocation>
        <location evidence="1">Cell membrane</location>
        <topology evidence="1">Multi-pass membrane protein</topology>
    </subcellularLocation>
</comment>
<evidence type="ECO:0000256" key="3">
    <source>
        <dbReference type="ARBA" id="ARBA00022475"/>
    </source>
</evidence>
<evidence type="ECO:0000256" key="7">
    <source>
        <dbReference type="SAM" id="Phobius"/>
    </source>
</evidence>
<dbReference type="InterPro" id="IPR050171">
    <property type="entry name" value="MFS_Transporters"/>
</dbReference>
<evidence type="ECO:0000256" key="6">
    <source>
        <dbReference type="ARBA" id="ARBA00023136"/>
    </source>
</evidence>
<organism evidence="8 9">
    <name type="scientific">Streptantibioticus parmotrematis</name>
    <dbReference type="NCBI Taxonomy" id="2873249"/>
    <lineage>
        <taxon>Bacteria</taxon>
        <taxon>Bacillati</taxon>
        <taxon>Actinomycetota</taxon>
        <taxon>Actinomycetes</taxon>
        <taxon>Kitasatosporales</taxon>
        <taxon>Streptomycetaceae</taxon>
        <taxon>Streptantibioticus</taxon>
    </lineage>
</organism>
<feature type="transmembrane region" description="Helical" evidence="7">
    <location>
        <begin position="277"/>
        <end position="294"/>
    </location>
</feature>
<keyword evidence="2" id="KW-0813">Transport</keyword>
<evidence type="ECO:0000313" key="9">
    <source>
        <dbReference type="Proteomes" id="UP001198565"/>
    </source>
</evidence>
<keyword evidence="6 7" id="KW-0472">Membrane</keyword>
<feature type="transmembrane region" description="Helical" evidence="7">
    <location>
        <begin position="206"/>
        <end position="224"/>
    </location>
</feature>
<gene>
    <name evidence="8" type="ORF">K7472_06260</name>
</gene>
<dbReference type="PANTHER" id="PTHR23517">
    <property type="entry name" value="RESISTANCE PROTEIN MDTM, PUTATIVE-RELATED-RELATED"/>
    <property type="match status" value="1"/>
</dbReference>
<proteinExistence type="predicted"/>
<keyword evidence="3" id="KW-1003">Cell membrane</keyword>
<evidence type="ECO:0000256" key="1">
    <source>
        <dbReference type="ARBA" id="ARBA00004651"/>
    </source>
</evidence>
<sequence length="418" mass="44140">MGTLKSLRSFPMSVRLLLINQFTVDFGFYLLIPYLATHLGRDLGMSTALVGVVLGVRNLCSQSLFVLGGSAADRLGAHRVIPCGCVLRTVGFGLFAFGEGTWVVLVASALSGLSAALFYPSARAYLAVEARERSAEAFGLLNIFETAGGLLGLVLGSLLFLVNFKVCALAATSLFAVLTVAQMFALPAHKVSPSRAGVLADWREAFGNRSFMAFAATMVGMATLQNQMYLLMPEGARRASGWDGASGLPPTLGTVANLVFQLRITRFVQTRGGPSRWVGPGLALMGLGFVPPALVADLRDPPDASAAVLRTLPLAAGVCLMYLGLMVAQPAVMELIPRFGREELTGTYFGLFYVFSGAACAGGNFVIGWAMDIGRHSGHEWLPWACCVAFGLMSAVGTLCLRSLRALPSEPEGALSAA</sequence>
<feature type="transmembrane region" description="Helical" evidence="7">
    <location>
        <begin position="314"/>
        <end position="336"/>
    </location>
</feature>
<feature type="transmembrane region" description="Helical" evidence="7">
    <location>
        <begin position="138"/>
        <end position="162"/>
    </location>
</feature>
<evidence type="ECO:0000256" key="5">
    <source>
        <dbReference type="ARBA" id="ARBA00022989"/>
    </source>
</evidence>
<dbReference type="Pfam" id="PF07690">
    <property type="entry name" value="MFS_1"/>
    <property type="match status" value="1"/>
</dbReference>
<dbReference type="InterPro" id="IPR036259">
    <property type="entry name" value="MFS_trans_sf"/>
</dbReference>
<dbReference type="InterPro" id="IPR011701">
    <property type="entry name" value="MFS"/>
</dbReference>
<feature type="transmembrane region" description="Helical" evidence="7">
    <location>
        <begin position="12"/>
        <end position="36"/>
    </location>
</feature>
<feature type="transmembrane region" description="Helical" evidence="7">
    <location>
        <begin position="168"/>
        <end position="186"/>
    </location>
</feature>
<dbReference type="EMBL" id="JAINVZ010000003">
    <property type="protein sequence ID" value="MBY8884446.1"/>
    <property type="molecule type" value="Genomic_DNA"/>
</dbReference>
<evidence type="ECO:0000256" key="2">
    <source>
        <dbReference type="ARBA" id="ARBA00022448"/>
    </source>
</evidence>
<reference evidence="8 9" key="1">
    <citation type="submission" date="2021-08" db="EMBL/GenBank/DDBJ databases">
        <title>Streptomyces sp. PTM05 isolated from lichen.</title>
        <authorList>
            <person name="Somphong A."/>
            <person name="Phongsopitanun W."/>
            <person name="Tanasupawat S."/>
        </authorList>
    </citation>
    <scope>NUCLEOTIDE SEQUENCE [LARGE SCALE GENOMIC DNA]</scope>
    <source>
        <strain evidence="8 9">Ptm05</strain>
    </source>
</reference>
<comment type="caution">
    <text evidence="8">The sequence shown here is derived from an EMBL/GenBank/DDBJ whole genome shotgun (WGS) entry which is preliminary data.</text>
</comment>